<evidence type="ECO:0000256" key="2">
    <source>
        <dbReference type="ARBA" id="ARBA00022525"/>
    </source>
</evidence>
<organism evidence="5 6">
    <name type="scientific">Paraclostridium benzoelyticum</name>
    <dbReference type="NCBI Taxonomy" id="1629550"/>
    <lineage>
        <taxon>Bacteria</taxon>
        <taxon>Bacillati</taxon>
        <taxon>Bacillota</taxon>
        <taxon>Clostridia</taxon>
        <taxon>Peptostreptococcales</taxon>
        <taxon>Peptostreptococcaceae</taxon>
        <taxon>Paraclostridium</taxon>
    </lineage>
</organism>
<sequence>MKGININIEVLTNENIYDLHPEIAATVTKSVNPSTVNYEETFIYTINASFSGLGDFGPILDAYIIDLIPEDIEIVTLPPVGGIIKDITTNYVPGTGTYIKFDFGPITNLGVAYVFDLECKFALSAPNNSSFVNSVDLTVTQESKVTNLSADSPPVNLVAIADFQISKVKRLPTINPGPGSRLVYVIDLKNFGDRGACINNVVVSDLLPSGISIDPLFPPFGEDISPAPFQDPKYDQTLSPPFNNPVVFNLSGLGPYCGTNYRITITTLVDSNIATDQIENKVNWSIDGTAQKEFILTTDIIDAIYSSSITKSAPIYGTTIAPDNTISYTLNFNNNGNQDLSGVEVIDTLPPEITVNRLFTGRYGINSIDYLLTGTLQVDYSTDNQTTWLPAGAGTFNPAIGQWVSLPTLPKITNIRYRFSDWTSGVGPLNSPRIDGTIDPGAAGLTIDNTSSINWTEGPGPYSDSDTRSTILNGQASLNLRKSRVGTNAAVIPGNIITYRLNFNSNNSTINNVVLTDLLPEQVEYVSPLGTVNSTYYNYFNGNGGSSQPLSYNVTLTPNYMDSGRTLVTFTIISPTVFQQNSNISINFNVKVKVGATGVISNNAEIYASNNADPAIPFISNKVNTNVSFINSLASDKKIKGALDSDYTEFPQKGKTFNGGTLEYKLTLSNTGNLNLQELEVVDIFPHIGDTGVILVDDPRGSEFKVFLTNTPDITVTSTDPLMPTPTVQIEYSQSYDPVRFGENNNTIGTVNDWTSMPPYPIDQVKSIKLIISGSPLKPGQSIIVSIKAQVPVGIPTTVPPLVAWNSFALRGSYINQFGALTNFLPVEPEKVGITVENPVFPGKIGTFTWHDVLENGVFHPGIDNGVNNATVYLYDVDPTQNPQAIPIATSISNNDTLGKPGFYLFSNLPVNKTYYVKFVPPLGFVYTIQNLGPDGSKPDPSTGIVKNITLTDSNSSVLDIDAGFIDMICSFTDIKQCLYMICSNNKIEYVDTDQTFLYVSIKDFYLDKSKIVYEEFLGQIVPGYYLYVTSCVEFHIHYNEDGFMQYNIPYEIKIFIPEYISNNTFSLSSCASNIQFYICNSNKTLMVNFELGIRINFEQI</sequence>
<comment type="caution">
    <text evidence="5">The sequence shown here is derived from an EMBL/GenBank/DDBJ whole genome shotgun (WGS) entry which is preliminary data.</text>
</comment>
<evidence type="ECO:0000313" key="6">
    <source>
        <dbReference type="Proteomes" id="UP000034407"/>
    </source>
</evidence>
<dbReference type="InterPro" id="IPR047589">
    <property type="entry name" value="DUF11_rpt"/>
</dbReference>
<dbReference type="NCBIfam" id="TIGR01451">
    <property type="entry name" value="B_ant_repeat"/>
    <property type="match status" value="2"/>
</dbReference>
<dbReference type="GO" id="GO:0005576">
    <property type="term" value="C:extracellular region"/>
    <property type="evidence" value="ECO:0007669"/>
    <property type="project" value="UniProtKB-SubCell"/>
</dbReference>
<dbReference type="InterPro" id="IPR033764">
    <property type="entry name" value="Sdr_B"/>
</dbReference>
<feature type="domain" description="SD-repeat containing protein B" evidence="4">
    <location>
        <begin position="844"/>
        <end position="965"/>
    </location>
</feature>
<dbReference type="RefSeq" id="WP_046823823.1">
    <property type="nucleotide sequence ID" value="NZ_LBBT01000276.1"/>
</dbReference>
<protein>
    <recommendedName>
        <fullName evidence="4">SD-repeat containing protein B domain-containing protein</fullName>
    </recommendedName>
</protein>
<dbReference type="PATRIC" id="fig|1629550.3.peg.2277"/>
<dbReference type="Gene3D" id="2.60.40.740">
    <property type="match status" value="1"/>
</dbReference>
<keyword evidence="2" id="KW-0964">Secreted</keyword>
<dbReference type="AlphaFoldDB" id="A0A0M3DEA9"/>
<proteinExistence type="predicted"/>
<dbReference type="OrthoDB" id="1726259at2"/>
<evidence type="ECO:0000256" key="1">
    <source>
        <dbReference type="ARBA" id="ARBA00004613"/>
    </source>
</evidence>
<evidence type="ECO:0000256" key="3">
    <source>
        <dbReference type="ARBA" id="ARBA00022729"/>
    </source>
</evidence>
<reference evidence="5 6" key="1">
    <citation type="submission" date="2015-04" db="EMBL/GenBank/DDBJ databases">
        <title>Microcin producing Clostridium sp. JC272T.</title>
        <authorList>
            <person name="Jyothsna T."/>
            <person name="Sasikala C."/>
            <person name="Ramana C."/>
        </authorList>
    </citation>
    <scope>NUCLEOTIDE SEQUENCE [LARGE SCALE GENOMIC DNA]</scope>
    <source>
        <strain evidence="5 6">JC272</strain>
    </source>
</reference>
<name>A0A0M3DEA9_9FIRM</name>
<evidence type="ECO:0000313" key="5">
    <source>
        <dbReference type="EMBL" id="KKY00446.1"/>
    </source>
</evidence>
<dbReference type="InterPro" id="IPR013783">
    <property type="entry name" value="Ig-like_fold"/>
</dbReference>
<comment type="subcellular location">
    <subcellularLocation>
        <location evidence="1">Secreted</location>
    </subcellularLocation>
</comment>
<dbReference type="InterPro" id="IPR051172">
    <property type="entry name" value="Chlamydia_OmcB"/>
</dbReference>
<accession>A0A0M3DEA9</accession>
<dbReference type="Gene3D" id="2.60.40.10">
    <property type="entry name" value="Immunoglobulins"/>
    <property type="match status" value="1"/>
</dbReference>
<gene>
    <name evidence="5" type="ORF">VN21_14095</name>
</gene>
<keyword evidence="6" id="KW-1185">Reference proteome</keyword>
<dbReference type="PANTHER" id="PTHR34819">
    <property type="entry name" value="LARGE CYSTEINE-RICH PERIPLASMIC PROTEIN OMCB"/>
    <property type="match status" value="1"/>
</dbReference>
<keyword evidence="3" id="KW-0732">Signal</keyword>
<dbReference type="Pfam" id="PF17210">
    <property type="entry name" value="SdrD_B"/>
    <property type="match status" value="1"/>
</dbReference>
<dbReference type="EMBL" id="LBBT01000276">
    <property type="protein sequence ID" value="KKY00446.1"/>
    <property type="molecule type" value="Genomic_DNA"/>
</dbReference>
<dbReference type="Proteomes" id="UP000034407">
    <property type="component" value="Unassembled WGS sequence"/>
</dbReference>
<evidence type="ECO:0000259" key="4">
    <source>
        <dbReference type="Pfam" id="PF17210"/>
    </source>
</evidence>
<dbReference type="SUPFAM" id="SSF117074">
    <property type="entry name" value="Hypothetical protein PA1324"/>
    <property type="match status" value="1"/>
</dbReference>